<evidence type="ECO:0000259" key="5">
    <source>
        <dbReference type="Pfam" id="PF00656"/>
    </source>
</evidence>
<keyword evidence="1 3" id="KW-0853">WD repeat</keyword>
<evidence type="ECO:0000256" key="3">
    <source>
        <dbReference type="PROSITE-ProRule" id="PRU00221"/>
    </source>
</evidence>
<name>A0A1W2G7E6_REIFA</name>
<feature type="repeat" description="WD" evidence="3">
    <location>
        <begin position="271"/>
        <end position="312"/>
    </location>
</feature>
<keyword evidence="2" id="KW-0677">Repeat</keyword>
<evidence type="ECO:0000256" key="1">
    <source>
        <dbReference type="ARBA" id="ARBA00022574"/>
    </source>
</evidence>
<dbReference type="InterPro" id="IPR001680">
    <property type="entry name" value="WD40_rpt"/>
</dbReference>
<dbReference type="SUPFAM" id="SSF50978">
    <property type="entry name" value="WD40 repeat-like"/>
    <property type="match status" value="2"/>
</dbReference>
<feature type="repeat" description="WD" evidence="3">
    <location>
        <begin position="68"/>
        <end position="109"/>
    </location>
</feature>
<dbReference type="Pfam" id="PF00400">
    <property type="entry name" value="WD40"/>
    <property type="match status" value="4"/>
</dbReference>
<dbReference type="RefSeq" id="WP_084371176.1">
    <property type="nucleotide sequence ID" value="NZ_FWYF01000001.1"/>
</dbReference>
<dbReference type="OrthoDB" id="1492850at2"/>
<evidence type="ECO:0000313" key="6">
    <source>
        <dbReference type="EMBL" id="SMD32521.1"/>
    </source>
</evidence>
<dbReference type="InterPro" id="IPR011600">
    <property type="entry name" value="Pept_C14_caspase"/>
</dbReference>
<dbReference type="PROSITE" id="PS50082">
    <property type="entry name" value="WD_REPEATS_2"/>
    <property type="match status" value="4"/>
</dbReference>
<feature type="repeat" description="WD" evidence="3">
    <location>
        <begin position="486"/>
        <end position="527"/>
    </location>
</feature>
<dbReference type="EMBL" id="FWYF01000001">
    <property type="protein sequence ID" value="SMD32521.1"/>
    <property type="molecule type" value="Genomic_DNA"/>
</dbReference>
<keyword evidence="7" id="KW-1185">Reference proteome</keyword>
<protein>
    <submittedName>
        <fullName evidence="6">WD40 repeat</fullName>
    </submittedName>
</protein>
<feature type="repeat" description="WD" evidence="3">
    <location>
        <begin position="26"/>
        <end position="67"/>
    </location>
</feature>
<dbReference type="Proteomes" id="UP000192472">
    <property type="component" value="Unassembled WGS sequence"/>
</dbReference>
<dbReference type="STRING" id="692418.SAMN04488029_0866"/>
<evidence type="ECO:0000256" key="4">
    <source>
        <dbReference type="SAM" id="SignalP"/>
    </source>
</evidence>
<dbReference type="PROSITE" id="PS50294">
    <property type="entry name" value="WD_REPEATS_REGION"/>
    <property type="match status" value="4"/>
</dbReference>
<dbReference type="Pfam" id="PF00656">
    <property type="entry name" value="Peptidase_C14"/>
    <property type="match status" value="1"/>
</dbReference>
<dbReference type="InterPro" id="IPR050349">
    <property type="entry name" value="WD_LIS1/nudF_dynein_reg"/>
</dbReference>
<accession>A0A1W2G7E6</accession>
<dbReference type="GO" id="GO:0004197">
    <property type="term" value="F:cysteine-type endopeptidase activity"/>
    <property type="evidence" value="ECO:0007669"/>
    <property type="project" value="InterPro"/>
</dbReference>
<dbReference type="InterPro" id="IPR015943">
    <property type="entry name" value="WD40/YVTN_repeat-like_dom_sf"/>
</dbReference>
<dbReference type="PROSITE" id="PS00678">
    <property type="entry name" value="WD_REPEATS_1"/>
    <property type="match status" value="3"/>
</dbReference>
<feature type="domain" description="Peptidase C14 caspase" evidence="5">
    <location>
        <begin position="723"/>
        <end position="985"/>
    </location>
</feature>
<dbReference type="Gene3D" id="3.40.50.1460">
    <property type="match status" value="1"/>
</dbReference>
<dbReference type="GO" id="GO:0006508">
    <property type="term" value="P:proteolysis"/>
    <property type="evidence" value="ECO:0007669"/>
    <property type="project" value="InterPro"/>
</dbReference>
<dbReference type="PANTHER" id="PTHR44129">
    <property type="entry name" value="WD REPEAT-CONTAINING PROTEIN POP1"/>
    <property type="match status" value="1"/>
</dbReference>
<dbReference type="InterPro" id="IPR019775">
    <property type="entry name" value="WD40_repeat_CS"/>
</dbReference>
<organism evidence="6 7">
    <name type="scientific">Reichenbachiella faecimaris</name>
    <dbReference type="NCBI Taxonomy" id="692418"/>
    <lineage>
        <taxon>Bacteria</taxon>
        <taxon>Pseudomonadati</taxon>
        <taxon>Bacteroidota</taxon>
        <taxon>Cytophagia</taxon>
        <taxon>Cytophagales</taxon>
        <taxon>Reichenbachiellaceae</taxon>
        <taxon>Reichenbachiella</taxon>
    </lineage>
</organism>
<dbReference type="SMART" id="SM00320">
    <property type="entry name" value="WD40"/>
    <property type="match status" value="7"/>
</dbReference>
<dbReference type="CDD" id="cd00200">
    <property type="entry name" value="WD40"/>
    <property type="match status" value="1"/>
</dbReference>
<feature type="signal peptide" evidence="4">
    <location>
        <begin position="1"/>
        <end position="18"/>
    </location>
</feature>
<dbReference type="InterPro" id="IPR020472">
    <property type="entry name" value="WD40_PAC1"/>
</dbReference>
<gene>
    <name evidence="6" type="ORF">SAMN04488029_0866</name>
</gene>
<sequence length="988" mass="110670">MKCIFFLNSIFFVFAALAQQTTLSVQTGHSGPINCLAYSPDDQIIASGGADNNVILWDVNSGKQMNILSGHKDEVVAIHFHPEKNWLATASLDGSVKIFEYPNGMEIKTVDFEDEVGSISFYNSGKDLFVGTQVVSSVDMVNFQVSEITSDRGSRIDVVAVSPNNKLLATGGKNRKSKVIDLETSNILAEYHISAHHLVFDSTNNYLYGGAPNGKYFRKSIYKKDNFEVKSNRIWKNFYDVDISNNFLVAANRDGQISVYDILKNRIKYNLNSHDGQVRALVLSNSSGFLASAGTDKIIRIWDLSSGKLSRTLSGTGNRINDIVFSDDGEHLYLAYENGSFKKSHLSPNGFTLSNQIELGKFTELIAPNASISIDSIMSFNTNNVEFWASKKWASKTQGFYKKRQPMVISWDLASNECISSKTRKDKLIKTKGRKNKIKYFKNIYPFKPKFDAQSTDIDRKLFAYIKENELILQDLNSKKELFSANTNHTDAVSSIAFNPKHEMIATSSWDGTVKFWDFKGDQLVSYSTSGDKDFIFVDPDNHYFATKGALENVGFLFNNRILSFDQFDLIYNRPDIVFGRLTHIDDEFVLNYSRAYNKRLQKLGIRPEELRVSDDIPEMTYNTNHQISTKINTLKINVSAQDEESDLDKFYLSVNGVPSQGEEGFDITSGKRWHGQIEIELSSGLNEIQLYVRNKSGISSLKETFNITYSGSGIQPDLYLVTIGASEYQQSAYNLKYAAKDAIDIANQFGESKLFNEIKTLTITDAEFKLESLGKIKSFISAASVDDVVLLSIAGHGVLDSNLDYYLATYDVDFSNPSERGLSYDQLESLLSQTKSRKKSLFIDACHSGELDKDEVTLAYNESTEFGDVIFRNVGATVTQKTSMSLQSSFDLSKSLFADMRDSNGSTVISSAGGAEYAMEGSEWNNGVFTFCLLKGLKDGSADLDGNNKIMLSELQEYIFEQVTKMTGGRQKPTSRVENLKSDFRIW</sequence>
<reference evidence="6 7" key="1">
    <citation type="submission" date="2017-04" db="EMBL/GenBank/DDBJ databases">
        <authorList>
            <person name="Afonso C.L."/>
            <person name="Miller P.J."/>
            <person name="Scott M.A."/>
            <person name="Spackman E."/>
            <person name="Goraichik I."/>
            <person name="Dimitrov K.M."/>
            <person name="Suarez D.L."/>
            <person name="Swayne D.E."/>
        </authorList>
    </citation>
    <scope>NUCLEOTIDE SEQUENCE [LARGE SCALE GENOMIC DNA]</scope>
    <source>
        <strain evidence="6 7">DSM 26133</strain>
    </source>
</reference>
<feature type="chain" id="PRO_5012574304" evidence="4">
    <location>
        <begin position="19"/>
        <end position="988"/>
    </location>
</feature>
<dbReference type="Gene3D" id="2.130.10.10">
    <property type="entry name" value="YVTN repeat-like/Quinoprotein amine dehydrogenase"/>
    <property type="match status" value="3"/>
</dbReference>
<dbReference type="PRINTS" id="PR00320">
    <property type="entry name" value="GPROTEINBRPT"/>
</dbReference>
<dbReference type="AlphaFoldDB" id="A0A1W2G7E6"/>
<dbReference type="InterPro" id="IPR036322">
    <property type="entry name" value="WD40_repeat_dom_sf"/>
</dbReference>
<evidence type="ECO:0000313" key="7">
    <source>
        <dbReference type="Proteomes" id="UP000192472"/>
    </source>
</evidence>
<proteinExistence type="predicted"/>
<evidence type="ECO:0000256" key="2">
    <source>
        <dbReference type="ARBA" id="ARBA00022737"/>
    </source>
</evidence>
<keyword evidence="4" id="KW-0732">Signal</keyword>